<dbReference type="OrthoDB" id="9810372at2"/>
<dbReference type="AlphaFoldDB" id="A0A4U3M1I4"/>
<gene>
    <name evidence="2" type="ORF">FDA94_34495</name>
</gene>
<keyword evidence="3" id="KW-1185">Reference proteome</keyword>
<sequence>MDATMGGVHAPTTSTELRLHNLTRLLRAVHAGGGELTRSQLTRELGLARGTATVLVSELAAAEMVLERPPADRPRGRPTHLVGPHPRGPVALAADLREDSWSITAAALGGASETLECRHHTAGLATDVLAELSGALRRRMAELDGRVVGIGISVPASVRDGRVVDAVHLGWHDVDLVSLLRLDGHPLVRLGNDATLAALAEARRGALRGVGLGLHLHVSLGVGGALVVGGRPLTGARGMAGEFGHLPLAGDPGQACACGSRGCWDLDVGANALIRHLGQDIPVDRRLDHAERLIALAADGDPASGRAVEIIARAFGRGIGALVNAHDPEAVTLSGLGARLYEAAPQTVTAGCEEALMAFRRQSPAVITASHLGAAAPRIGTAEMVFDAFLTAEGLRTWRTHRITSA</sequence>
<dbReference type="SUPFAM" id="SSF53067">
    <property type="entry name" value="Actin-like ATPase domain"/>
    <property type="match status" value="1"/>
</dbReference>
<dbReference type="Proteomes" id="UP000308705">
    <property type="component" value="Unassembled WGS sequence"/>
</dbReference>
<dbReference type="PROSITE" id="PS01125">
    <property type="entry name" value="ROK"/>
    <property type="match status" value="1"/>
</dbReference>
<comment type="similarity">
    <text evidence="1">Belongs to the ROK (NagC/XylR) family.</text>
</comment>
<dbReference type="Gene3D" id="1.10.10.10">
    <property type="entry name" value="Winged helix-like DNA-binding domain superfamily/Winged helix DNA-binding domain"/>
    <property type="match status" value="1"/>
</dbReference>
<accession>A0A4U3M1I4</accession>
<evidence type="ECO:0000313" key="2">
    <source>
        <dbReference type="EMBL" id="TKK81017.1"/>
    </source>
</evidence>
<proteinExistence type="inferred from homology"/>
<protein>
    <submittedName>
        <fullName evidence="2">ROK family protein</fullName>
    </submittedName>
</protein>
<organism evidence="2 3">
    <name type="scientific">Herbidospora galbida</name>
    <dbReference type="NCBI Taxonomy" id="2575442"/>
    <lineage>
        <taxon>Bacteria</taxon>
        <taxon>Bacillati</taxon>
        <taxon>Actinomycetota</taxon>
        <taxon>Actinomycetes</taxon>
        <taxon>Streptosporangiales</taxon>
        <taxon>Streptosporangiaceae</taxon>
        <taxon>Herbidospora</taxon>
    </lineage>
</organism>
<dbReference type="InterPro" id="IPR049874">
    <property type="entry name" value="ROK_cs"/>
</dbReference>
<comment type="caution">
    <text evidence="2">The sequence shown here is derived from an EMBL/GenBank/DDBJ whole genome shotgun (WGS) entry which is preliminary data.</text>
</comment>
<dbReference type="EMBL" id="SZQA01000050">
    <property type="protein sequence ID" value="TKK81017.1"/>
    <property type="molecule type" value="Genomic_DNA"/>
</dbReference>
<dbReference type="Pfam" id="PF00480">
    <property type="entry name" value="ROK"/>
    <property type="match status" value="1"/>
</dbReference>
<dbReference type="InterPro" id="IPR036390">
    <property type="entry name" value="WH_DNA-bd_sf"/>
</dbReference>
<evidence type="ECO:0000313" key="3">
    <source>
        <dbReference type="Proteomes" id="UP000308705"/>
    </source>
</evidence>
<dbReference type="InterPro" id="IPR036388">
    <property type="entry name" value="WH-like_DNA-bd_sf"/>
</dbReference>
<name>A0A4U3M1I4_9ACTN</name>
<dbReference type="InterPro" id="IPR000600">
    <property type="entry name" value="ROK"/>
</dbReference>
<evidence type="ECO:0000256" key="1">
    <source>
        <dbReference type="ARBA" id="ARBA00006479"/>
    </source>
</evidence>
<dbReference type="PANTHER" id="PTHR18964">
    <property type="entry name" value="ROK (REPRESSOR, ORF, KINASE) FAMILY"/>
    <property type="match status" value="1"/>
</dbReference>
<dbReference type="PANTHER" id="PTHR18964:SF149">
    <property type="entry name" value="BIFUNCTIONAL UDP-N-ACETYLGLUCOSAMINE 2-EPIMERASE_N-ACETYLMANNOSAMINE KINASE"/>
    <property type="match status" value="1"/>
</dbReference>
<dbReference type="Gene3D" id="3.30.420.40">
    <property type="match status" value="2"/>
</dbReference>
<reference evidence="2 3" key="1">
    <citation type="submission" date="2019-04" db="EMBL/GenBank/DDBJ databases">
        <title>Herbidospora sp. NEAU-GS14.nov., a novel actinomycete isolated from soil.</title>
        <authorList>
            <person name="Han L."/>
        </authorList>
    </citation>
    <scope>NUCLEOTIDE SEQUENCE [LARGE SCALE GENOMIC DNA]</scope>
    <source>
        <strain evidence="2 3">NEAU-GS14</strain>
    </source>
</reference>
<dbReference type="SUPFAM" id="SSF46785">
    <property type="entry name" value="Winged helix' DNA-binding domain"/>
    <property type="match status" value="1"/>
</dbReference>
<dbReference type="InterPro" id="IPR043129">
    <property type="entry name" value="ATPase_NBD"/>
</dbReference>